<dbReference type="STRING" id="1552.A7L45_11980"/>
<accession>A0A1J0GMR4</accession>
<dbReference type="GO" id="GO:0005506">
    <property type="term" value="F:iron ion binding"/>
    <property type="evidence" value="ECO:0007669"/>
    <property type="project" value="InterPro"/>
</dbReference>
<dbReference type="KEGG" id="ceu:A7L45_11980"/>
<dbReference type="EMBL" id="CP015756">
    <property type="protein sequence ID" value="APC42674.1"/>
    <property type="molecule type" value="Genomic_DNA"/>
</dbReference>
<evidence type="ECO:0000313" key="4">
    <source>
        <dbReference type="Proteomes" id="UP000182569"/>
    </source>
</evidence>
<dbReference type="SUPFAM" id="SSF117916">
    <property type="entry name" value="Fe-S cluster assembly (FSCA) domain-like"/>
    <property type="match status" value="1"/>
</dbReference>
<gene>
    <name evidence="3" type="ORF">A7L45_11980</name>
</gene>
<dbReference type="InterPro" id="IPR034904">
    <property type="entry name" value="FSCA_dom_sf"/>
</dbReference>
<evidence type="ECO:0000313" key="3">
    <source>
        <dbReference type="EMBL" id="APC42674.1"/>
    </source>
</evidence>
<dbReference type="Gene3D" id="3.30.300.130">
    <property type="entry name" value="Fe-S cluster assembly (FSCA)"/>
    <property type="match status" value="1"/>
</dbReference>
<dbReference type="Pfam" id="PF01106">
    <property type="entry name" value="NifU"/>
    <property type="match status" value="1"/>
</dbReference>
<organism evidence="3 4">
    <name type="scientific">Clostridium estertheticum subsp. estertheticum</name>
    <dbReference type="NCBI Taxonomy" id="1552"/>
    <lineage>
        <taxon>Bacteria</taxon>
        <taxon>Bacillati</taxon>
        <taxon>Bacillota</taxon>
        <taxon>Clostridia</taxon>
        <taxon>Eubacteriales</taxon>
        <taxon>Clostridiaceae</taxon>
        <taxon>Clostridium</taxon>
    </lineage>
</organism>
<name>A0A1J0GMR4_9CLOT</name>
<dbReference type="InterPro" id="IPR001075">
    <property type="entry name" value="NIF_FeS_clus_asmbl_NifU_C"/>
</dbReference>
<protein>
    <recommendedName>
        <fullName evidence="2">NIF system FeS cluster assembly NifU C-terminal domain-containing protein</fullName>
    </recommendedName>
</protein>
<dbReference type="GO" id="GO:0051536">
    <property type="term" value="F:iron-sulfur cluster binding"/>
    <property type="evidence" value="ECO:0007669"/>
    <property type="project" value="InterPro"/>
</dbReference>
<dbReference type="GO" id="GO:0016226">
    <property type="term" value="P:iron-sulfur cluster assembly"/>
    <property type="evidence" value="ECO:0007669"/>
    <property type="project" value="InterPro"/>
</dbReference>
<dbReference type="PANTHER" id="PTHR11178">
    <property type="entry name" value="IRON-SULFUR CLUSTER SCAFFOLD PROTEIN NFU-RELATED"/>
    <property type="match status" value="1"/>
</dbReference>
<evidence type="ECO:0000259" key="2">
    <source>
        <dbReference type="Pfam" id="PF01106"/>
    </source>
</evidence>
<dbReference type="AlphaFoldDB" id="A0A1J0GMR4"/>
<proteinExistence type="predicted"/>
<evidence type="ECO:0000256" key="1">
    <source>
        <dbReference type="ARBA" id="ARBA00049958"/>
    </source>
</evidence>
<feature type="domain" description="NIF system FeS cluster assembly NifU C-terminal" evidence="2">
    <location>
        <begin position="5"/>
        <end position="71"/>
    </location>
</feature>
<reference evidence="4" key="1">
    <citation type="journal article" date="2016" name="Front. Microbiol.">
        <title>Complete Genome Sequence of Clostridium estertheticum DSM 8809, a Microbe Identified in Spoiled Vacuum Packed Beef.</title>
        <authorList>
            <person name="Yu Z."/>
            <person name="Gunn L."/>
            <person name="Brennan E."/>
            <person name="Reid R."/>
            <person name="Wall P.G."/>
            <person name="Gaora O.P."/>
            <person name="Hurley D."/>
            <person name="Bolton D."/>
            <person name="Fanning S."/>
        </authorList>
    </citation>
    <scope>NUCLEOTIDE SEQUENCE [LARGE SCALE GENOMIC DNA]</scope>
    <source>
        <strain evidence="4">DSM 8809</strain>
    </source>
</reference>
<sequence length="95" mass="10668">MYAEIEKILESNVRPKLADHYGNIELISCDDGIVEVKLMGQCKGCFSAKYTVENLVEAAIKEAIPTIKKVVLRNEVSQDLLEQARKFLNEGNRGK</sequence>
<dbReference type="Proteomes" id="UP000182569">
    <property type="component" value="Chromosome"/>
</dbReference>
<keyword evidence="4" id="KW-1185">Reference proteome</keyword>
<comment type="function">
    <text evidence="1">May be involved in the formation or repair of [Fe-S] clusters present in iron-sulfur proteins.</text>
</comment>